<feature type="compositionally biased region" description="Low complexity" evidence="2">
    <location>
        <begin position="322"/>
        <end position="337"/>
    </location>
</feature>
<dbReference type="SUPFAM" id="SSF52540">
    <property type="entry name" value="P-loop containing nucleoside triphosphate hydrolases"/>
    <property type="match status" value="1"/>
</dbReference>
<gene>
    <name evidence="5" type="ORF">PgNI_06463</name>
</gene>
<sequence>MEALAALGLACNIFQVVSFGRETIQVAKEVYRCGRLDPHLTNGADALDKVISELQASLQPTAATTNRTPSQGLQLSNLDKQLVELAKKCQGAGRDLCEEVSFLNSHGTKASLIATIKTATKANWRKRRLETLERKLGDAERLMQTGLLAKIYERTNLNGSDLARLGSDLRLFVLEYQKGHVDASTLVKTEFASIRQHVRTESSRNQQAVKKEVRRSEVAINSHITHSSRKTTEKIVHSISKLEVDSQQRVQREAVRERLIRSLKFDRMNERRNQVSDSHPQTFQWVLRDDTADEEADGESTDNSSSESSLDTQNEDFLADWSSDMDSSSSESDNESMVDGHRDIKWDSLPDWLRQSADVHTYWISGKPGSGKTTLMKYIISDPRTQMYLDQWSSGAVIIPHFIWRLGTSMQQSIKGLLCSLLYQLLLNDKLAIDHILQTGCDTSIKDSDTDWSVAELKSTLQLALRQATHAVCIFIDGLDEVLPSDVTLALLDTINWLRSSAIGSKKIKFCLGSRTEPLFEARLCFHPNIRLQDLNRKDLHHYADAEVNFNKDYAALQLTIGPTEWPRLKEQIIEDLVRKAEGVFLWLCLTVSAVNKAIQQAEPYEDLRHRIEHLPRDMEALFADMWARTNDDSLVFKARAAHYFRILIERNSRGTDWSVFSVMLEMNPGACQKLLRYETDGESSALSLLRKCEATIRDIELRCSGLAIIDTSLEVRREDIPNITPWHGDEFKPLIPHLVLSVRFVHRTVFDFLTGSNVGCDLLQNDVSTKEEILVRAAESELAAAYLFRWPQNFRYDYMGLGVPIQWDVGRSTLSAFFHRFLPLLNYATPERSLWLISVCENLFNSDYMPLRKYDHRGKCIRLRKQVLGDRYCYPGLTESNNRQKQLFLMCLAERQFGLKQVWGFLLEAVQARVLSQETKLELITWACSSGDLRSLELRKETVQCLLATGTNINKKITCSWKTAYELFPYDQIYKTPMQKLLWNTWERLRDPYTWLFDWPSLLQLFKCFLDHGASLNDEMYALMEIEGHRTYFLAISADLACTLPGAERDHKGEQREVVLAVYPAADVLRAVLCKFASLKIDQSSWPAEIGCILRDLEEKLQPLPRRGHTIAVGVVPQSVRAASNLKMTKAAFNAIVMERFEIYPLTAERNELTDKLLPLLTLGLNVAETGHGRVECAEDKEAVVIARKSVQEEVKKIVQEGIQQPERIHDYLARIGVTSKYVEPEDDDGTDNDATEIHIEQATTPHIADVSTA</sequence>
<dbReference type="KEGG" id="pgri:PgNI_06463"/>
<dbReference type="Gene3D" id="3.40.50.300">
    <property type="entry name" value="P-loop containing nucleotide triphosphate hydrolases"/>
    <property type="match status" value="1"/>
</dbReference>
<reference evidence="4 5" key="1">
    <citation type="journal article" date="2019" name="Mol. Biol. Evol.">
        <title>Blast fungal genomes show frequent chromosomal changes, gene gains and losses, and effector gene turnover.</title>
        <authorList>
            <person name="Gomez Luciano L.B."/>
            <person name="Jason Tsai I."/>
            <person name="Chuma I."/>
            <person name="Tosa Y."/>
            <person name="Chen Y.H."/>
            <person name="Li J.Y."/>
            <person name="Li M.Y."/>
            <person name="Jade Lu M.Y."/>
            <person name="Nakayashiki H."/>
            <person name="Li W.H."/>
        </authorList>
    </citation>
    <scope>NUCLEOTIDE SEQUENCE [LARGE SCALE GENOMIC DNA]</scope>
    <source>
        <strain evidence="4 5">NI907</strain>
    </source>
</reference>
<name>A0A6P8B5C9_PYRGI</name>
<evidence type="ECO:0000313" key="4">
    <source>
        <dbReference type="Proteomes" id="UP000515153"/>
    </source>
</evidence>
<proteinExistence type="predicted"/>
<feature type="region of interest" description="Disordered" evidence="2">
    <location>
        <begin position="292"/>
        <end position="312"/>
    </location>
</feature>
<dbReference type="PANTHER" id="PTHR10039:SF5">
    <property type="entry name" value="NACHT DOMAIN-CONTAINING PROTEIN"/>
    <property type="match status" value="1"/>
</dbReference>
<evidence type="ECO:0000259" key="3">
    <source>
        <dbReference type="Pfam" id="PF24883"/>
    </source>
</evidence>
<feature type="compositionally biased region" description="Low complexity" evidence="2">
    <location>
        <begin position="301"/>
        <end position="312"/>
    </location>
</feature>
<reference evidence="5" key="2">
    <citation type="submission" date="2019-10" db="EMBL/GenBank/DDBJ databases">
        <authorList>
            <consortium name="NCBI Genome Project"/>
        </authorList>
    </citation>
    <scope>NUCLEOTIDE SEQUENCE</scope>
    <source>
        <strain evidence="5">NI907</strain>
    </source>
</reference>
<evidence type="ECO:0000256" key="2">
    <source>
        <dbReference type="SAM" id="MobiDB-lite"/>
    </source>
</evidence>
<dbReference type="InterPro" id="IPR027417">
    <property type="entry name" value="P-loop_NTPase"/>
</dbReference>
<feature type="domain" description="Nephrocystin 3-like N-terminal" evidence="3">
    <location>
        <begin position="350"/>
        <end position="515"/>
    </location>
</feature>
<dbReference type="GeneID" id="41961396"/>
<dbReference type="InterPro" id="IPR056884">
    <property type="entry name" value="NPHP3-like_N"/>
</dbReference>
<dbReference type="RefSeq" id="XP_030982224.1">
    <property type="nucleotide sequence ID" value="XM_031126487.1"/>
</dbReference>
<evidence type="ECO:0000313" key="5">
    <source>
        <dbReference type="RefSeq" id="XP_030982224.1"/>
    </source>
</evidence>
<organism evidence="4 5">
    <name type="scientific">Pyricularia grisea</name>
    <name type="common">Crabgrass-specific blast fungus</name>
    <name type="synonym">Magnaporthe grisea</name>
    <dbReference type="NCBI Taxonomy" id="148305"/>
    <lineage>
        <taxon>Eukaryota</taxon>
        <taxon>Fungi</taxon>
        <taxon>Dikarya</taxon>
        <taxon>Ascomycota</taxon>
        <taxon>Pezizomycotina</taxon>
        <taxon>Sordariomycetes</taxon>
        <taxon>Sordariomycetidae</taxon>
        <taxon>Magnaporthales</taxon>
        <taxon>Pyriculariaceae</taxon>
        <taxon>Pyricularia</taxon>
    </lineage>
</organism>
<reference evidence="5" key="3">
    <citation type="submission" date="2025-08" db="UniProtKB">
        <authorList>
            <consortium name="RefSeq"/>
        </authorList>
    </citation>
    <scope>IDENTIFICATION</scope>
    <source>
        <strain evidence="5">NI907</strain>
    </source>
</reference>
<dbReference type="AlphaFoldDB" id="A0A6P8B5C9"/>
<evidence type="ECO:0000256" key="1">
    <source>
        <dbReference type="ARBA" id="ARBA00022737"/>
    </source>
</evidence>
<keyword evidence="4" id="KW-1185">Reference proteome</keyword>
<dbReference type="Pfam" id="PF24883">
    <property type="entry name" value="NPHP3_N"/>
    <property type="match status" value="1"/>
</dbReference>
<protein>
    <recommendedName>
        <fullName evidence="3">Nephrocystin 3-like N-terminal domain-containing protein</fullName>
    </recommendedName>
</protein>
<dbReference type="Proteomes" id="UP000515153">
    <property type="component" value="Chromosome I"/>
</dbReference>
<accession>A0A6P8B5C9</accession>
<feature type="region of interest" description="Disordered" evidence="2">
    <location>
        <begin position="320"/>
        <end position="339"/>
    </location>
</feature>
<dbReference type="PANTHER" id="PTHR10039">
    <property type="entry name" value="AMELOGENIN"/>
    <property type="match status" value="1"/>
</dbReference>
<keyword evidence="1" id="KW-0677">Repeat</keyword>